<dbReference type="AlphaFoldDB" id="A0A9D2S3Z0"/>
<protein>
    <submittedName>
        <fullName evidence="5">LCP family protein</fullName>
    </submittedName>
</protein>
<accession>A0A9D2S3Z0</accession>
<evidence type="ECO:0000256" key="1">
    <source>
        <dbReference type="ARBA" id="ARBA00006068"/>
    </source>
</evidence>
<reference evidence="5" key="1">
    <citation type="journal article" date="2021" name="PeerJ">
        <title>Extensive microbial diversity within the chicken gut microbiome revealed by metagenomics and culture.</title>
        <authorList>
            <person name="Gilroy R."/>
            <person name="Ravi A."/>
            <person name="Getino M."/>
            <person name="Pursley I."/>
            <person name="Horton D.L."/>
            <person name="Alikhan N.F."/>
            <person name="Baker D."/>
            <person name="Gharbi K."/>
            <person name="Hall N."/>
            <person name="Watson M."/>
            <person name="Adriaenssens E.M."/>
            <person name="Foster-Nyarko E."/>
            <person name="Jarju S."/>
            <person name="Secka A."/>
            <person name="Antonio M."/>
            <person name="Oren A."/>
            <person name="Chaudhuri R.R."/>
            <person name="La Ragione R."/>
            <person name="Hildebrand F."/>
            <person name="Pallen M.J."/>
        </authorList>
    </citation>
    <scope>NUCLEOTIDE SEQUENCE</scope>
    <source>
        <strain evidence="5">ChiBcec8-13705</strain>
    </source>
</reference>
<evidence type="ECO:0000256" key="2">
    <source>
        <dbReference type="SAM" id="MobiDB-lite"/>
    </source>
</evidence>
<dbReference type="SUPFAM" id="SSF159501">
    <property type="entry name" value="EreA/ChaN-like"/>
    <property type="match status" value="1"/>
</dbReference>
<name>A0A9D2S3Z0_9FIRM</name>
<dbReference type="PANTHER" id="PTHR33392">
    <property type="entry name" value="POLYISOPRENYL-TEICHOIC ACID--PEPTIDOGLYCAN TEICHOIC ACID TRANSFERASE TAGU"/>
    <property type="match status" value="1"/>
</dbReference>
<dbReference type="NCBIfam" id="TIGR00350">
    <property type="entry name" value="lytR_cpsA_psr"/>
    <property type="match status" value="1"/>
</dbReference>
<evidence type="ECO:0000313" key="6">
    <source>
        <dbReference type="Proteomes" id="UP000886803"/>
    </source>
</evidence>
<feature type="region of interest" description="Disordered" evidence="2">
    <location>
        <begin position="1"/>
        <end position="58"/>
    </location>
</feature>
<comment type="caution">
    <text evidence="5">The sequence shown here is derived from an EMBL/GenBank/DDBJ whole genome shotgun (WGS) entry which is preliminary data.</text>
</comment>
<proteinExistence type="inferred from homology"/>
<feature type="compositionally biased region" description="Basic and acidic residues" evidence="2">
    <location>
        <begin position="1"/>
        <end position="18"/>
    </location>
</feature>
<gene>
    <name evidence="5" type="ORF">H9945_08450</name>
</gene>
<dbReference type="Pfam" id="PF03816">
    <property type="entry name" value="LytR_cpsA_psr"/>
    <property type="match status" value="1"/>
</dbReference>
<dbReference type="InterPro" id="IPR050922">
    <property type="entry name" value="LytR/CpsA/Psr_CW_biosynth"/>
</dbReference>
<dbReference type="Proteomes" id="UP000886803">
    <property type="component" value="Unassembled WGS sequence"/>
</dbReference>
<evidence type="ECO:0000259" key="4">
    <source>
        <dbReference type="Pfam" id="PF03816"/>
    </source>
</evidence>
<dbReference type="Gene3D" id="3.40.630.190">
    <property type="entry name" value="LCP protein"/>
    <property type="match status" value="1"/>
</dbReference>
<keyword evidence="3" id="KW-0472">Membrane</keyword>
<sequence length="848" mass="90279">MEDKKNLTTQDENKKPEEAENPAAAPDNETKTEAEKPEADKPAEEDKPAETGKPGKKTRRLPLPLKILLVVFAFVAVAVGLVVGYVNGKLSLIRYDDGTVDTVGTIDAEEDQDLDGTGLEQGGGEMEMPEGSPFADDDVLNVLLISTDERTEAVNDADAFTNLGELDGTEDTTEFSEDARADSLILASLNITDDTIKLVSVERATGVPILLDGYEDQYDWITHTFRYGGAKLTMDTVEECFNVQVDHYVRFNFNSFVQIVDAVGGIDIELTELEAAALNWEVPSNSMLIVGKVHAGLNHMDGYTALQYARLRSIDSDWQRIERQRTVIQAVLDQIKSASVAELDNLLNTVLPLVQTNFTRTEIAALLVQLPGFLGVQTEQMSLPVEGTYGVRTGMDDRTMYDPDWPLNAEILQDFLYEGMSAEEAIAAHVEASEDAPEATAAPAVADAPGGYLGAYTQVLDADPYAETLDTEAFGETAYRVFLAGGRADQAETWQQAAALLRSLHENQGVNAVLLPCGPAAALALNEELAQGTPPAALADNAASEEEAAFWEWLAAYNAEQSESGKLRFVGVGAEEDAALALRGLRGLLADTLPAIDPDTLTSAAARTVWQQLQDDATYEDADTAAHALNTLRALAGQADENGMQSDLYQFFSGNLGRARTLLSAMGETGEGTAGAAARFTAAWDLYSSENFFALVPQADALPGDGSTLADALAGESSPVAGQVCHILIGYLDPETQADAPALAGLDDLSALYQEAAAARQEALDAEAAALAEENGEDWATPAPTEEPESEEAGEPALFLALDADGSPYPDTGADKLLLIPQSGDITAMDGGEGEAQAEQTPAPEQAG</sequence>
<dbReference type="EMBL" id="DWYG01000143">
    <property type="protein sequence ID" value="HJB42514.1"/>
    <property type="molecule type" value="Genomic_DNA"/>
</dbReference>
<comment type="similarity">
    <text evidence="1">Belongs to the LytR/CpsA/Psr (LCP) family.</text>
</comment>
<reference evidence="5" key="2">
    <citation type="submission" date="2021-04" db="EMBL/GenBank/DDBJ databases">
        <authorList>
            <person name="Gilroy R."/>
        </authorList>
    </citation>
    <scope>NUCLEOTIDE SEQUENCE</scope>
    <source>
        <strain evidence="5">ChiBcec8-13705</strain>
    </source>
</reference>
<evidence type="ECO:0000256" key="3">
    <source>
        <dbReference type="SAM" id="Phobius"/>
    </source>
</evidence>
<feature type="region of interest" description="Disordered" evidence="2">
    <location>
        <begin position="825"/>
        <end position="848"/>
    </location>
</feature>
<feature type="compositionally biased region" description="Basic and acidic residues" evidence="2">
    <location>
        <begin position="28"/>
        <end position="50"/>
    </location>
</feature>
<feature type="domain" description="Cell envelope-related transcriptional attenuator" evidence="4">
    <location>
        <begin position="180"/>
        <end position="336"/>
    </location>
</feature>
<dbReference type="InterPro" id="IPR004474">
    <property type="entry name" value="LytR_CpsA_psr"/>
</dbReference>
<keyword evidence="3" id="KW-0812">Transmembrane</keyword>
<organism evidence="5 6">
    <name type="scientific">Candidatus Gemmiger avicola</name>
    <dbReference type="NCBI Taxonomy" id="2838605"/>
    <lineage>
        <taxon>Bacteria</taxon>
        <taxon>Bacillati</taxon>
        <taxon>Bacillota</taxon>
        <taxon>Clostridia</taxon>
        <taxon>Eubacteriales</taxon>
        <taxon>Gemmiger</taxon>
    </lineage>
</organism>
<keyword evidence="3" id="KW-1133">Transmembrane helix</keyword>
<feature type="transmembrane region" description="Helical" evidence="3">
    <location>
        <begin position="63"/>
        <end position="86"/>
    </location>
</feature>
<dbReference type="PANTHER" id="PTHR33392:SF6">
    <property type="entry name" value="POLYISOPRENYL-TEICHOIC ACID--PEPTIDOGLYCAN TEICHOIC ACID TRANSFERASE TAGU"/>
    <property type="match status" value="1"/>
</dbReference>
<feature type="compositionally biased region" description="Low complexity" evidence="2">
    <location>
        <begin position="835"/>
        <end position="848"/>
    </location>
</feature>
<evidence type="ECO:0000313" key="5">
    <source>
        <dbReference type="EMBL" id="HJB42514.1"/>
    </source>
</evidence>
<feature type="region of interest" description="Disordered" evidence="2">
    <location>
        <begin position="772"/>
        <end position="796"/>
    </location>
</feature>